<comment type="similarity">
    <text evidence="2 8">Belongs to the dihydrofolate reductase family.</text>
</comment>
<proteinExistence type="inferred from homology"/>
<dbReference type="InterPro" id="IPR024072">
    <property type="entry name" value="DHFR-like_dom_sf"/>
</dbReference>
<dbReference type="GO" id="GO:0070401">
    <property type="term" value="F:NADP+ binding"/>
    <property type="evidence" value="ECO:0007669"/>
    <property type="project" value="UniProtKB-ARBA"/>
</dbReference>
<dbReference type="GO" id="GO:0046655">
    <property type="term" value="P:folic acid metabolic process"/>
    <property type="evidence" value="ECO:0007669"/>
    <property type="project" value="TreeGrafter"/>
</dbReference>
<dbReference type="GO" id="GO:0005829">
    <property type="term" value="C:cytosol"/>
    <property type="evidence" value="ECO:0007669"/>
    <property type="project" value="TreeGrafter"/>
</dbReference>
<comment type="catalytic activity">
    <reaction evidence="8">
        <text>(6S)-5,6,7,8-tetrahydrofolate + NADP(+) = 7,8-dihydrofolate + NADPH + H(+)</text>
        <dbReference type="Rhea" id="RHEA:15009"/>
        <dbReference type="ChEBI" id="CHEBI:15378"/>
        <dbReference type="ChEBI" id="CHEBI:57451"/>
        <dbReference type="ChEBI" id="CHEBI:57453"/>
        <dbReference type="ChEBI" id="CHEBI:57783"/>
        <dbReference type="ChEBI" id="CHEBI:58349"/>
        <dbReference type="EC" id="1.5.1.3"/>
    </reaction>
</comment>
<dbReference type="GO" id="GO:0004146">
    <property type="term" value="F:dihydrofolate reductase activity"/>
    <property type="evidence" value="ECO:0007669"/>
    <property type="project" value="UniProtKB-EC"/>
</dbReference>
<feature type="domain" description="DHFR" evidence="9">
    <location>
        <begin position="21"/>
        <end position="182"/>
    </location>
</feature>
<dbReference type="Gene3D" id="3.40.430.10">
    <property type="entry name" value="Dihydrofolate Reductase, subunit A"/>
    <property type="match status" value="1"/>
</dbReference>
<dbReference type="PRINTS" id="PR00070">
    <property type="entry name" value="DHFR"/>
</dbReference>
<dbReference type="GO" id="GO:0006730">
    <property type="term" value="P:one-carbon metabolic process"/>
    <property type="evidence" value="ECO:0007669"/>
    <property type="project" value="UniProtKB-KW"/>
</dbReference>
<dbReference type="KEGG" id="ddb:E7747_11880"/>
<evidence type="ECO:0000256" key="3">
    <source>
        <dbReference type="ARBA" id="ARBA00012856"/>
    </source>
</evidence>
<evidence type="ECO:0000259" key="9">
    <source>
        <dbReference type="PROSITE" id="PS51330"/>
    </source>
</evidence>
<sequence>MTDANSLSDRVTRPEHVSSLKPTIIVACTRNFAIGRGGDLLFHISDDLKRFKALTMGHPIIMGRKTFESFPKGALPGRRNIVVTRNPAYTASGVETAASLEDAIALCDPSEECFIIGGGEIYRQAIPLAGKIELTLIDATPADADTYFPELSAQDWTLPSSPVFNETDPRSGIRYTFLTLQRR</sequence>
<evidence type="ECO:0000256" key="4">
    <source>
        <dbReference type="ARBA" id="ARBA00022563"/>
    </source>
</evidence>
<dbReference type="AlphaFoldDB" id="A0A4P7W4T9"/>
<evidence type="ECO:0000256" key="1">
    <source>
        <dbReference type="ARBA" id="ARBA00004903"/>
    </source>
</evidence>
<comment type="function">
    <text evidence="7 8">Key enzyme in folate metabolism. Catalyzes an essential reaction for de novo glycine and purine synthesis, and for DNA precursor synthesis.</text>
</comment>
<dbReference type="RefSeq" id="WP_136416147.1">
    <property type="nucleotide sequence ID" value="NZ_CP039396.1"/>
</dbReference>
<evidence type="ECO:0000256" key="5">
    <source>
        <dbReference type="ARBA" id="ARBA00022857"/>
    </source>
</evidence>
<organism evidence="10 11">
    <name type="scientific">Duncaniella dubosii</name>
    <dbReference type="NCBI Taxonomy" id="2518971"/>
    <lineage>
        <taxon>Bacteria</taxon>
        <taxon>Pseudomonadati</taxon>
        <taxon>Bacteroidota</taxon>
        <taxon>Bacteroidia</taxon>
        <taxon>Bacteroidales</taxon>
        <taxon>Muribaculaceae</taxon>
        <taxon>Duncaniella</taxon>
    </lineage>
</organism>
<evidence type="ECO:0000256" key="7">
    <source>
        <dbReference type="ARBA" id="ARBA00025067"/>
    </source>
</evidence>
<dbReference type="EC" id="1.5.1.3" evidence="3 8"/>
<comment type="pathway">
    <text evidence="1 8">Cofactor biosynthesis; tetrahydrofolate biosynthesis; 5,6,7,8-tetrahydrofolate from 7,8-dihydrofolate: step 1/1.</text>
</comment>
<reference evidence="11" key="1">
    <citation type="submission" date="2019-02" db="EMBL/GenBank/DDBJ databases">
        <title>Isolation and identification of novel species under the genus Muribaculum.</title>
        <authorList>
            <person name="Miyake S."/>
            <person name="Ding Y."/>
            <person name="Low A."/>
            <person name="Soh M."/>
            <person name="Seedorf H."/>
        </authorList>
    </citation>
    <scope>NUCLEOTIDE SEQUENCE [LARGE SCALE GENOMIC DNA]</scope>
    <source>
        <strain evidence="11">H5</strain>
    </source>
</reference>
<dbReference type="PANTHER" id="PTHR48069:SF3">
    <property type="entry name" value="DIHYDROFOLATE REDUCTASE"/>
    <property type="match status" value="1"/>
</dbReference>
<dbReference type="PROSITE" id="PS51330">
    <property type="entry name" value="DHFR_2"/>
    <property type="match status" value="1"/>
</dbReference>
<dbReference type="EMBL" id="CP039396">
    <property type="protein sequence ID" value="QCD42922.1"/>
    <property type="molecule type" value="Genomic_DNA"/>
</dbReference>
<dbReference type="UniPathway" id="UPA00077">
    <property type="reaction ID" value="UER00158"/>
</dbReference>
<dbReference type="InterPro" id="IPR001796">
    <property type="entry name" value="DHFR_dom"/>
</dbReference>
<protein>
    <recommendedName>
        <fullName evidence="3 8">Dihydrofolate reductase</fullName>
        <ecNumber evidence="3 8">1.5.1.3</ecNumber>
    </recommendedName>
</protein>
<evidence type="ECO:0000256" key="6">
    <source>
        <dbReference type="ARBA" id="ARBA00023002"/>
    </source>
</evidence>
<dbReference type="GO" id="GO:0046654">
    <property type="term" value="P:tetrahydrofolate biosynthetic process"/>
    <property type="evidence" value="ECO:0007669"/>
    <property type="project" value="UniProtKB-UniPathway"/>
</dbReference>
<keyword evidence="11" id="KW-1185">Reference proteome</keyword>
<evidence type="ECO:0000313" key="11">
    <source>
        <dbReference type="Proteomes" id="UP000297149"/>
    </source>
</evidence>
<dbReference type="Pfam" id="PF00186">
    <property type="entry name" value="DHFR_1"/>
    <property type="match status" value="1"/>
</dbReference>
<dbReference type="GO" id="GO:0046452">
    <property type="term" value="P:dihydrofolate metabolic process"/>
    <property type="evidence" value="ECO:0007669"/>
    <property type="project" value="TreeGrafter"/>
</dbReference>
<name>A0A4P7W4T9_9BACT</name>
<keyword evidence="6 8" id="KW-0560">Oxidoreductase</keyword>
<dbReference type="FunFam" id="3.40.430.10:FF:000001">
    <property type="entry name" value="Dihydrofolate reductase"/>
    <property type="match status" value="1"/>
</dbReference>
<evidence type="ECO:0000256" key="8">
    <source>
        <dbReference type="PIRNR" id="PIRNR000194"/>
    </source>
</evidence>
<gene>
    <name evidence="10" type="ORF">E7747_11880</name>
</gene>
<dbReference type="SUPFAM" id="SSF53597">
    <property type="entry name" value="Dihydrofolate reductase-like"/>
    <property type="match status" value="1"/>
</dbReference>
<accession>A0A4P7W4T9</accession>
<keyword evidence="5 8" id="KW-0521">NADP</keyword>
<dbReference type="PIRSF" id="PIRSF000194">
    <property type="entry name" value="DHFR"/>
    <property type="match status" value="1"/>
</dbReference>
<dbReference type="PANTHER" id="PTHR48069">
    <property type="entry name" value="DIHYDROFOLATE REDUCTASE"/>
    <property type="match status" value="1"/>
</dbReference>
<keyword evidence="4 8" id="KW-0554">One-carbon metabolism</keyword>
<dbReference type="InterPro" id="IPR012259">
    <property type="entry name" value="DHFR"/>
</dbReference>
<dbReference type="Proteomes" id="UP000297149">
    <property type="component" value="Chromosome"/>
</dbReference>
<evidence type="ECO:0000313" key="10">
    <source>
        <dbReference type="EMBL" id="QCD42922.1"/>
    </source>
</evidence>
<evidence type="ECO:0000256" key="2">
    <source>
        <dbReference type="ARBA" id="ARBA00009539"/>
    </source>
</evidence>
<dbReference type="CDD" id="cd00209">
    <property type="entry name" value="DHFR"/>
    <property type="match status" value="1"/>
</dbReference>